<gene>
    <name evidence="2" type="ORF">KLA_01720</name>
</gene>
<dbReference type="Proteomes" id="UP000019275">
    <property type="component" value="Unassembled WGS sequence"/>
</dbReference>
<dbReference type="Gene3D" id="3.30.420.40">
    <property type="match status" value="2"/>
</dbReference>
<organism evidence="2 3">
    <name type="scientific">Cellulophaga geojensis KL-A</name>
    <dbReference type="NCBI Taxonomy" id="1328323"/>
    <lineage>
        <taxon>Bacteria</taxon>
        <taxon>Pseudomonadati</taxon>
        <taxon>Bacteroidota</taxon>
        <taxon>Flavobacteriia</taxon>
        <taxon>Flavobacteriales</taxon>
        <taxon>Flavobacteriaceae</taxon>
        <taxon>Cellulophaga</taxon>
    </lineage>
</organism>
<keyword evidence="3" id="KW-1185">Reference proteome</keyword>
<comment type="caution">
    <text evidence="2">The sequence shown here is derived from an EMBL/GenBank/DDBJ whole genome shotgun (WGS) entry which is preliminary data.</text>
</comment>
<dbReference type="InterPro" id="IPR043129">
    <property type="entry name" value="ATPase_NBD"/>
</dbReference>
<proteinExistence type="predicted"/>
<reference evidence="2 3" key="1">
    <citation type="journal article" date="2014" name="Genome Announc.">
        <title>Draft Genome Sequence of the Carrageenan-Degrading Bacterium Cellulophaga sp. Strain KL-A, Isolated from Decaying Marine Algae.</title>
        <authorList>
            <person name="Shan D."/>
            <person name="Ying J."/>
            <person name="Li X."/>
            <person name="Gao Z."/>
            <person name="Wei G."/>
            <person name="Shao Z."/>
        </authorList>
    </citation>
    <scope>NUCLEOTIDE SEQUENCE [LARGE SCALE GENOMIC DNA]</scope>
    <source>
        <strain evidence="2 3">KL-A</strain>
    </source>
</reference>
<dbReference type="Pfam" id="PF00814">
    <property type="entry name" value="TsaD"/>
    <property type="match status" value="1"/>
</dbReference>
<protein>
    <recommendedName>
        <fullName evidence="1">Gcp-like domain-containing protein</fullName>
    </recommendedName>
</protein>
<dbReference type="InterPro" id="IPR000905">
    <property type="entry name" value="Gcp-like_dom"/>
</dbReference>
<feature type="domain" description="Gcp-like" evidence="1">
    <location>
        <begin position="33"/>
        <end position="194"/>
    </location>
</feature>
<dbReference type="EMBL" id="ARZX01000001">
    <property type="protein sequence ID" value="EWH15237.1"/>
    <property type="molecule type" value="Genomic_DNA"/>
</dbReference>
<dbReference type="PANTHER" id="PTHR11735:SF11">
    <property type="entry name" value="TRNA THREONYLCARBAMOYLADENOSINE BIOSYNTHESIS PROTEIN TSAB"/>
    <property type="match status" value="1"/>
</dbReference>
<evidence type="ECO:0000313" key="2">
    <source>
        <dbReference type="EMBL" id="EWH15237.1"/>
    </source>
</evidence>
<dbReference type="SUPFAM" id="SSF53067">
    <property type="entry name" value="Actin-like ATPase domain"/>
    <property type="match status" value="2"/>
</dbReference>
<name>A0ABP3BEX1_9FLAO</name>
<dbReference type="PANTHER" id="PTHR11735">
    <property type="entry name" value="TRNA N6-ADENOSINE THREONYLCARBAMOYLTRANSFERASE"/>
    <property type="match status" value="1"/>
</dbReference>
<dbReference type="RefSeq" id="WP_013621463.1">
    <property type="nucleotide sequence ID" value="NZ_ARZX01000001.1"/>
</dbReference>
<sequence>MAIILNIETATTNCSVSVAKDGKMLALKEFNSASFSHAEQLHIFIEEVLQNASLSITDINAIAVSKGPGSYTGLRIGVSAAKGLCFSLDIPLISVATLSSLAHQTKPKKNEAVVAVLDARRMEVYSAVYDTDYNQVTQTEAKIIDETSYEDVLSTYNKVHFIGSGAAKIKDTLQSNKAVYILDAVPSAKEMCALSFVKFTNVALEDVAYFEPYYLKDFMLQKPKSKK</sequence>
<dbReference type="NCBIfam" id="TIGR03725">
    <property type="entry name" value="T6A_YeaZ"/>
    <property type="match status" value="1"/>
</dbReference>
<dbReference type="InterPro" id="IPR022496">
    <property type="entry name" value="T6A_TsaB"/>
</dbReference>
<accession>A0ABP3BEX1</accession>
<evidence type="ECO:0000259" key="1">
    <source>
        <dbReference type="Pfam" id="PF00814"/>
    </source>
</evidence>
<evidence type="ECO:0000313" key="3">
    <source>
        <dbReference type="Proteomes" id="UP000019275"/>
    </source>
</evidence>
<dbReference type="CDD" id="cd24032">
    <property type="entry name" value="ASKHA_NBD_TsaB"/>
    <property type="match status" value="1"/>
</dbReference>